<dbReference type="GO" id="GO:0016491">
    <property type="term" value="F:oxidoreductase activity"/>
    <property type="evidence" value="ECO:0007669"/>
    <property type="project" value="UniProtKB-KW"/>
</dbReference>
<protein>
    <submittedName>
        <fullName evidence="2">Uncharacterized protein</fullName>
    </submittedName>
</protein>
<dbReference type="PANTHER" id="PTHR43157">
    <property type="entry name" value="PHOSPHATIDYLINOSITOL-GLYCAN BIOSYNTHESIS CLASS F PROTEIN-RELATED"/>
    <property type="match status" value="1"/>
</dbReference>
<sequence>MCFFSPGIGKATALELAKRGMAITLACRNVESGSNAVRELISLTGNQSIRSMQCDLASFRSIRKFVDEYRRAGYPLHVLINNAGVMACPLDFTRDGFEMQFGTNHLGHFLLTILLMELLHSSATKLRKTSRVVVLASEAERIGQLDFEDLNFSNKRVYNPWLAYAQSKLANCLFSLELSRQCESLNLPITCNSIHPGIVDTKLIRHVFPGAMADTSEGKVRSILRKLIGLRSPLEGAQTAIHLATSDEVEFVTGQYFKNCCVAKPSSQAMDKTIARKLWQVCEELTGDKLNV</sequence>
<dbReference type="OrthoDB" id="191139at2759"/>
<accession>D8S2M2</accession>
<proteinExistence type="predicted"/>
<gene>
    <name evidence="2" type="ORF">SELMODRAFT_176183</name>
</gene>
<keyword evidence="1" id="KW-0560">Oxidoreductase</keyword>
<dbReference type="HOGENOM" id="CLU_010194_44_5_1"/>
<dbReference type="eggNOG" id="KOG1208">
    <property type="taxonomic scope" value="Eukaryota"/>
</dbReference>
<dbReference type="InterPro" id="IPR002347">
    <property type="entry name" value="SDR_fam"/>
</dbReference>
<dbReference type="CDD" id="cd05327">
    <property type="entry name" value="retinol-DH_like_SDR_c_like"/>
    <property type="match status" value="1"/>
</dbReference>
<evidence type="ECO:0000313" key="2">
    <source>
        <dbReference type="EMBL" id="EFJ21316.1"/>
    </source>
</evidence>
<dbReference type="Pfam" id="PF13561">
    <property type="entry name" value="adh_short_C2"/>
    <property type="match status" value="1"/>
</dbReference>
<dbReference type="InterPro" id="IPR036291">
    <property type="entry name" value="NAD(P)-bd_dom_sf"/>
</dbReference>
<dbReference type="InParanoid" id="D8S2M2"/>
<evidence type="ECO:0000256" key="1">
    <source>
        <dbReference type="ARBA" id="ARBA00023002"/>
    </source>
</evidence>
<dbReference type="AlphaFoldDB" id="D8S2M2"/>
<dbReference type="EMBL" id="GL377599">
    <property type="protein sequence ID" value="EFJ21316.1"/>
    <property type="molecule type" value="Genomic_DNA"/>
</dbReference>
<organism evidence="3">
    <name type="scientific">Selaginella moellendorffii</name>
    <name type="common">Spikemoss</name>
    <dbReference type="NCBI Taxonomy" id="88036"/>
    <lineage>
        <taxon>Eukaryota</taxon>
        <taxon>Viridiplantae</taxon>
        <taxon>Streptophyta</taxon>
        <taxon>Embryophyta</taxon>
        <taxon>Tracheophyta</taxon>
        <taxon>Lycopodiopsida</taxon>
        <taxon>Selaginellales</taxon>
        <taxon>Selaginellaceae</taxon>
        <taxon>Selaginella</taxon>
    </lineage>
</organism>
<dbReference type="Gene3D" id="3.40.50.720">
    <property type="entry name" value="NAD(P)-binding Rossmann-like Domain"/>
    <property type="match status" value="1"/>
</dbReference>
<dbReference type="STRING" id="88036.D8S2M2"/>
<dbReference type="Proteomes" id="UP000001514">
    <property type="component" value="Unassembled WGS sequence"/>
</dbReference>
<dbReference type="PANTHER" id="PTHR43157:SF64">
    <property type="entry name" value="RETINOL DEHYDROGENASE 14"/>
    <property type="match status" value="1"/>
</dbReference>
<keyword evidence="3" id="KW-1185">Reference proteome</keyword>
<name>D8S2M2_SELML</name>
<dbReference type="KEGG" id="smo:SELMODRAFT_176183"/>
<dbReference type="Gramene" id="EFJ21316">
    <property type="protein sequence ID" value="EFJ21316"/>
    <property type="gene ID" value="SELMODRAFT_176183"/>
</dbReference>
<dbReference type="SUPFAM" id="SSF51735">
    <property type="entry name" value="NAD(P)-binding Rossmann-fold domains"/>
    <property type="match status" value="1"/>
</dbReference>
<reference evidence="2 3" key="1">
    <citation type="journal article" date="2011" name="Science">
        <title>The Selaginella genome identifies genetic changes associated with the evolution of vascular plants.</title>
        <authorList>
            <person name="Banks J.A."/>
            <person name="Nishiyama T."/>
            <person name="Hasebe M."/>
            <person name="Bowman J.L."/>
            <person name="Gribskov M."/>
            <person name="dePamphilis C."/>
            <person name="Albert V.A."/>
            <person name="Aono N."/>
            <person name="Aoyama T."/>
            <person name="Ambrose B.A."/>
            <person name="Ashton N.W."/>
            <person name="Axtell M.J."/>
            <person name="Barker E."/>
            <person name="Barker M.S."/>
            <person name="Bennetzen J.L."/>
            <person name="Bonawitz N.D."/>
            <person name="Chapple C."/>
            <person name="Cheng C."/>
            <person name="Correa L.G."/>
            <person name="Dacre M."/>
            <person name="DeBarry J."/>
            <person name="Dreyer I."/>
            <person name="Elias M."/>
            <person name="Engstrom E.M."/>
            <person name="Estelle M."/>
            <person name="Feng L."/>
            <person name="Finet C."/>
            <person name="Floyd S.K."/>
            <person name="Frommer W.B."/>
            <person name="Fujita T."/>
            <person name="Gramzow L."/>
            <person name="Gutensohn M."/>
            <person name="Harholt J."/>
            <person name="Hattori M."/>
            <person name="Heyl A."/>
            <person name="Hirai T."/>
            <person name="Hiwatashi Y."/>
            <person name="Ishikawa M."/>
            <person name="Iwata M."/>
            <person name="Karol K.G."/>
            <person name="Koehler B."/>
            <person name="Kolukisaoglu U."/>
            <person name="Kubo M."/>
            <person name="Kurata T."/>
            <person name="Lalonde S."/>
            <person name="Li K."/>
            <person name="Li Y."/>
            <person name="Litt A."/>
            <person name="Lyons E."/>
            <person name="Manning G."/>
            <person name="Maruyama T."/>
            <person name="Michael T.P."/>
            <person name="Mikami K."/>
            <person name="Miyazaki S."/>
            <person name="Morinaga S."/>
            <person name="Murata T."/>
            <person name="Mueller-Roeber B."/>
            <person name="Nelson D.R."/>
            <person name="Obara M."/>
            <person name="Oguri Y."/>
            <person name="Olmstead R.G."/>
            <person name="Onodera N."/>
            <person name="Petersen B.L."/>
            <person name="Pils B."/>
            <person name="Prigge M."/>
            <person name="Rensing S.A."/>
            <person name="Riano-Pachon D.M."/>
            <person name="Roberts A.W."/>
            <person name="Sato Y."/>
            <person name="Scheller H.V."/>
            <person name="Schulz B."/>
            <person name="Schulz C."/>
            <person name="Shakirov E.V."/>
            <person name="Shibagaki N."/>
            <person name="Shinohara N."/>
            <person name="Shippen D.E."/>
            <person name="Soerensen I."/>
            <person name="Sotooka R."/>
            <person name="Sugimoto N."/>
            <person name="Sugita M."/>
            <person name="Sumikawa N."/>
            <person name="Tanurdzic M."/>
            <person name="Theissen G."/>
            <person name="Ulvskov P."/>
            <person name="Wakazuki S."/>
            <person name="Weng J.K."/>
            <person name="Willats W.W."/>
            <person name="Wipf D."/>
            <person name="Wolf P.G."/>
            <person name="Yang L."/>
            <person name="Zimmer A.D."/>
            <person name="Zhu Q."/>
            <person name="Mitros T."/>
            <person name="Hellsten U."/>
            <person name="Loque D."/>
            <person name="Otillar R."/>
            <person name="Salamov A."/>
            <person name="Schmutz J."/>
            <person name="Shapiro H."/>
            <person name="Lindquist E."/>
            <person name="Lucas S."/>
            <person name="Rokhsar D."/>
            <person name="Grigoriev I.V."/>
        </authorList>
    </citation>
    <scope>NUCLEOTIDE SEQUENCE [LARGE SCALE GENOMIC DNA]</scope>
</reference>
<dbReference type="OMA" id="RFHDWNF"/>
<evidence type="ECO:0000313" key="3">
    <source>
        <dbReference type="Proteomes" id="UP000001514"/>
    </source>
</evidence>